<evidence type="ECO:0000313" key="1">
    <source>
        <dbReference type="EMBL" id="CAB1449073.1"/>
    </source>
</evidence>
<evidence type="ECO:0000313" key="2">
    <source>
        <dbReference type="Proteomes" id="UP001153269"/>
    </source>
</evidence>
<accession>A0A9N7VDU1</accession>
<dbReference type="EMBL" id="CADEAL010004000">
    <property type="protein sequence ID" value="CAB1449073.1"/>
    <property type="molecule type" value="Genomic_DNA"/>
</dbReference>
<sequence>MAAQDHPWGGFLISERTRNTNEGFELEEKRNRRRLHCNVYLTDNQGRRSQRPNSVAEIQEMTNSNYHHHAPASLGSVVGVFPEKGGSKMESTSTEPFGTMNVLIPAATASK</sequence>
<gene>
    <name evidence="1" type="ORF">PLEPLA_LOCUS36753</name>
</gene>
<keyword evidence="2" id="KW-1185">Reference proteome</keyword>
<organism evidence="1 2">
    <name type="scientific">Pleuronectes platessa</name>
    <name type="common">European plaice</name>
    <dbReference type="NCBI Taxonomy" id="8262"/>
    <lineage>
        <taxon>Eukaryota</taxon>
        <taxon>Metazoa</taxon>
        <taxon>Chordata</taxon>
        <taxon>Craniata</taxon>
        <taxon>Vertebrata</taxon>
        <taxon>Euteleostomi</taxon>
        <taxon>Actinopterygii</taxon>
        <taxon>Neopterygii</taxon>
        <taxon>Teleostei</taxon>
        <taxon>Neoteleostei</taxon>
        <taxon>Acanthomorphata</taxon>
        <taxon>Carangaria</taxon>
        <taxon>Pleuronectiformes</taxon>
        <taxon>Pleuronectoidei</taxon>
        <taxon>Pleuronectidae</taxon>
        <taxon>Pleuronectes</taxon>
    </lineage>
</organism>
<protein>
    <submittedName>
        <fullName evidence="1">Uncharacterized protein</fullName>
    </submittedName>
</protein>
<dbReference type="AlphaFoldDB" id="A0A9N7VDU1"/>
<reference evidence="1" key="1">
    <citation type="submission" date="2020-03" db="EMBL/GenBank/DDBJ databases">
        <authorList>
            <person name="Weist P."/>
        </authorList>
    </citation>
    <scope>NUCLEOTIDE SEQUENCE</scope>
</reference>
<comment type="caution">
    <text evidence="1">The sequence shown here is derived from an EMBL/GenBank/DDBJ whole genome shotgun (WGS) entry which is preliminary data.</text>
</comment>
<proteinExistence type="predicted"/>
<name>A0A9N7VDU1_PLEPL</name>
<dbReference type="Proteomes" id="UP001153269">
    <property type="component" value="Unassembled WGS sequence"/>
</dbReference>